<name>A0A0E9XGK6_ANGAN</name>
<dbReference type="AlphaFoldDB" id="A0A0E9XGK6"/>
<dbReference type="EMBL" id="GBXM01007764">
    <property type="protein sequence ID" value="JAI00814.1"/>
    <property type="molecule type" value="Transcribed_RNA"/>
</dbReference>
<sequence>MASVQTQPRRLEDKRLHSSVLFRALFLELHLHVFCVHVVPSNERGLPSLCSLCF</sequence>
<reference evidence="1" key="2">
    <citation type="journal article" date="2015" name="Fish Shellfish Immunol.">
        <title>Early steps in the European eel (Anguilla anguilla)-Vibrio vulnificus interaction in the gills: Role of the RtxA13 toxin.</title>
        <authorList>
            <person name="Callol A."/>
            <person name="Pajuelo D."/>
            <person name="Ebbesson L."/>
            <person name="Teles M."/>
            <person name="MacKenzie S."/>
            <person name="Amaro C."/>
        </authorList>
    </citation>
    <scope>NUCLEOTIDE SEQUENCE</scope>
</reference>
<protein>
    <submittedName>
        <fullName evidence="1">Uncharacterized protein</fullName>
    </submittedName>
</protein>
<reference evidence="1" key="1">
    <citation type="submission" date="2014-11" db="EMBL/GenBank/DDBJ databases">
        <authorList>
            <person name="Amaro Gonzalez C."/>
        </authorList>
    </citation>
    <scope>NUCLEOTIDE SEQUENCE</scope>
</reference>
<accession>A0A0E9XGK6</accession>
<evidence type="ECO:0000313" key="1">
    <source>
        <dbReference type="EMBL" id="JAI00814.1"/>
    </source>
</evidence>
<proteinExistence type="predicted"/>
<organism evidence="1">
    <name type="scientific">Anguilla anguilla</name>
    <name type="common">European freshwater eel</name>
    <name type="synonym">Muraena anguilla</name>
    <dbReference type="NCBI Taxonomy" id="7936"/>
    <lineage>
        <taxon>Eukaryota</taxon>
        <taxon>Metazoa</taxon>
        <taxon>Chordata</taxon>
        <taxon>Craniata</taxon>
        <taxon>Vertebrata</taxon>
        <taxon>Euteleostomi</taxon>
        <taxon>Actinopterygii</taxon>
        <taxon>Neopterygii</taxon>
        <taxon>Teleostei</taxon>
        <taxon>Anguilliformes</taxon>
        <taxon>Anguillidae</taxon>
        <taxon>Anguilla</taxon>
    </lineage>
</organism>